<evidence type="ECO:0000256" key="1">
    <source>
        <dbReference type="SAM" id="Phobius"/>
    </source>
</evidence>
<protein>
    <submittedName>
        <fullName evidence="2">Uncharacterized protein</fullName>
    </submittedName>
</protein>
<dbReference type="Proteomes" id="UP000238426">
    <property type="component" value="Unassembled WGS sequence"/>
</dbReference>
<reference evidence="2 3" key="1">
    <citation type="submission" date="2018-03" db="EMBL/GenBank/DDBJ databases">
        <title>Mesoflavibacter sp. HG37 and Mesoflavibacter sp. HG96 sp.nov., two marine bacteria isolated from seawater of Western Pacific Ocean.</title>
        <authorList>
            <person name="Cheng H."/>
            <person name="Wu Y.-H."/>
            <person name="Guo L.-L."/>
            <person name="Xu X.-W."/>
        </authorList>
    </citation>
    <scope>NUCLEOTIDE SEQUENCE [LARGE SCALE GENOMIC DNA]</scope>
    <source>
        <strain evidence="2 3">KCTC 32269</strain>
    </source>
</reference>
<evidence type="ECO:0000313" key="2">
    <source>
        <dbReference type="EMBL" id="PSG90796.1"/>
    </source>
</evidence>
<dbReference type="RefSeq" id="WP_106462937.1">
    <property type="nucleotide sequence ID" value="NZ_PXOQ01000007.1"/>
</dbReference>
<dbReference type="OrthoDB" id="1247025at2"/>
<name>A0A2T1NEJ1_9FLAO</name>
<dbReference type="EMBL" id="PXOQ01000007">
    <property type="protein sequence ID" value="PSG90796.1"/>
    <property type="molecule type" value="Genomic_DNA"/>
</dbReference>
<sequence length="233" mass="25993">MESNKFDDHIKNLLDKRSIEPSVNAWSNLEERLNSTKTAKRNWMLWSGVAASFIGVLITISVLNTNTKVITVVEAPVEIKEDIINSKENSKENTVATPKPTIENKQATPIYVSQTKNNSKATLNKASLTPETDQLINKEPKMAVVEKDLQEIPNSTLEKANSIKITYKDEAESLLAQALQQTTSSEPKSSTIDAASLLYDVEVEVEQSFRTKLFATIKENLSDIKTVIVDRNK</sequence>
<keyword evidence="1" id="KW-0472">Membrane</keyword>
<keyword evidence="1" id="KW-1133">Transmembrane helix</keyword>
<organism evidence="2 3">
    <name type="scientific">Aurantibacter aestuarii</name>
    <dbReference type="NCBI Taxonomy" id="1266046"/>
    <lineage>
        <taxon>Bacteria</taxon>
        <taxon>Pseudomonadati</taxon>
        <taxon>Bacteroidota</taxon>
        <taxon>Flavobacteriia</taxon>
        <taxon>Flavobacteriales</taxon>
        <taxon>Flavobacteriaceae</taxon>
        <taxon>Aurantibacter</taxon>
    </lineage>
</organism>
<accession>A0A2T1NEJ1</accession>
<gene>
    <name evidence="2" type="ORF">C7H52_05855</name>
</gene>
<comment type="caution">
    <text evidence="2">The sequence shown here is derived from an EMBL/GenBank/DDBJ whole genome shotgun (WGS) entry which is preliminary data.</text>
</comment>
<keyword evidence="1" id="KW-0812">Transmembrane</keyword>
<feature type="transmembrane region" description="Helical" evidence="1">
    <location>
        <begin position="43"/>
        <end position="63"/>
    </location>
</feature>
<proteinExistence type="predicted"/>
<keyword evidence="3" id="KW-1185">Reference proteome</keyword>
<dbReference type="AlphaFoldDB" id="A0A2T1NEJ1"/>
<evidence type="ECO:0000313" key="3">
    <source>
        <dbReference type="Proteomes" id="UP000238426"/>
    </source>
</evidence>